<accession>A0ABT5XZQ8</accession>
<dbReference type="Proteomes" id="UP001221366">
    <property type="component" value="Unassembled WGS sequence"/>
</dbReference>
<feature type="domain" description="Conjugative transposon TraJ C-terminal" evidence="2">
    <location>
        <begin position="138"/>
        <end position="294"/>
    </location>
</feature>
<feature type="transmembrane region" description="Helical" evidence="1">
    <location>
        <begin position="33"/>
        <end position="51"/>
    </location>
</feature>
<reference evidence="3 4" key="1">
    <citation type="submission" date="2023-03" db="EMBL/GenBank/DDBJ databases">
        <title>Muricauda XX sp. nov. and Muricauda XXX sp. nov., two novel species isolated from Okinawa Trough.</title>
        <authorList>
            <person name="Cao W."/>
            <person name="Deng X."/>
        </authorList>
    </citation>
    <scope>NUCLEOTIDE SEQUENCE [LARGE SCALE GENOMIC DNA]</scope>
    <source>
        <strain evidence="3 4">334s03</strain>
    </source>
</reference>
<organism evidence="3 4">
    <name type="scientific">Flagellimonas yonaguniensis</name>
    <dbReference type="NCBI Taxonomy" id="3031325"/>
    <lineage>
        <taxon>Bacteria</taxon>
        <taxon>Pseudomonadati</taxon>
        <taxon>Bacteroidota</taxon>
        <taxon>Flavobacteriia</taxon>
        <taxon>Flavobacteriales</taxon>
        <taxon>Flavobacteriaceae</taxon>
        <taxon>Flagellimonas</taxon>
    </lineage>
</organism>
<name>A0ABT5XZQ8_9FLAO</name>
<dbReference type="InterPro" id="IPR012424">
    <property type="entry name" value="Conjugative_transposon_TraJ_C"/>
</dbReference>
<proteinExistence type="predicted"/>
<keyword evidence="1" id="KW-1133">Transmembrane helix</keyword>
<gene>
    <name evidence="3" type="ORF">PY092_10460</name>
</gene>
<dbReference type="Pfam" id="PF07863">
    <property type="entry name" value="CtnDOT_TraJ"/>
    <property type="match status" value="1"/>
</dbReference>
<feature type="transmembrane region" description="Helical" evidence="1">
    <location>
        <begin position="164"/>
        <end position="186"/>
    </location>
</feature>
<evidence type="ECO:0000313" key="3">
    <source>
        <dbReference type="EMBL" id="MDF0716571.1"/>
    </source>
</evidence>
<sequence length="303" mass="33659">MQVTEKGIRETVNDMFDRYIADAFEATDAIVDIGQQFAFIGIALLALRVFVNPQTRAVFLEYLKWVPLAVLLLNYKVVTMTILDFYQGIGNSFKSNDISWDILQMKVLVAQVKSSSDYAWSWVLLSADPEAFQAFVLSSITSVVVMVASVISAVVFIGIKAMSVIYLFVLIIFGPLNIGLSFIPVFGGMWKAWLQKFMSVCLWIPMLYLIDNFMLNILDKLIGSILQGGEADLGLVLTSGLLIFMNVFMYFKAPVLSNFIVQGMNVSAGHLKERTKHYTKKAAQTTVDAKTGGATKGVRTLIQ</sequence>
<evidence type="ECO:0000259" key="2">
    <source>
        <dbReference type="Pfam" id="PF07863"/>
    </source>
</evidence>
<keyword evidence="1" id="KW-0472">Membrane</keyword>
<feature type="transmembrane region" description="Helical" evidence="1">
    <location>
        <begin position="131"/>
        <end position="157"/>
    </location>
</feature>
<keyword evidence="4" id="KW-1185">Reference proteome</keyword>
<evidence type="ECO:0000256" key="1">
    <source>
        <dbReference type="SAM" id="Phobius"/>
    </source>
</evidence>
<feature type="transmembrane region" description="Helical" evidence="1">
    <location>
        <begin position="63"/>
        <end position="83"/>
    </location>
</feature>
<keyword evidence="1" id="KW-0812">Transmembrane</keyword>
<evidence type="ECO:0000313" key="4">
    <source>
        <dbReference type="Proteomes" id="UP001221366"/>
    </source>
</evidence>
<feature type="transmembrane region" description="Helical" evidence="1">
    <location>
        <begin position="231"/>
        <end position="251"/>
    </location>
</feature>
<dbReference type="EMBL" id="JARFVB010000005">
    <property type="protein sequence ID" value="MDF0716571.1"/>
    <property type="molecule type" value="Genomic_DNA"/>
</dbReference>
<protein>
    <recommendedName>
        <fullName evidence="2">Conjugative transposon TraJ C-terminal domain-containing protein</fullName>
    </recommendedName>
</protein>
<dbReference type="RefSeq" id="WP_275615796.1">
    <property type="nucleotide sequence ID" value="NZ_JARFVB010000005.1"/>
</dbReference>
<comment type="caution">
    <text evidence="3">The sequence shown here is derived from an EMBL/GenBank/DDBJ whole genome shotgun (WGS) entry which is preliminary data.</text>
</comment>